<evidence type="ECO:0000256" key="2">
    <source>
        <dbReference type="ARBA" id="ARBA00001936"/>
    </source>
</evidence>
<keyword evidence="14" id="KW-0115">cAMP biosynthesis</keyword>
<evidence type="ECO:0000256" key="8">
    <source>
        <dbReference type="ARBA" id="ARBA00022723"/>
    </source>
</evidence>
<evidence type="ECO:0000256" key="1">
    <source>
        <dbReference type="ARBA" id="ARBA00001593"/>
    </source>
</evidence>
<evidence type="ECO:0000256" key="19">
    <source>
        <dbReference type="ARBA" id="ARBA00070496"/>
    </source>
</evidence>
<comment type="caution">
    <text evidence="27">The sequence shown here is derived from an EMBL/GenBank/DDBJ whole genome shotgun (WGS) entry which is preliminary data.</text>
</comment>
<evidence type="ECO:0000313" key="28">
    <source>
        <dbReference type="Proteomes" id="UP001075354"/>
    </source>
</evidence>
<dbReference type="Gene3D" id="3.30.70.1230">
    <property type="entry name" value="Nucleotide cyclase"/>
    <property type="match status" value="2"/>
</dbReference>
<dbReference type="FunFam" id="3.30.70.1230:FF:000014">
    <property type="entry name" value="adenylate cyclase type 9"/>
    <property type="match status" value="1"/>
</dbReference>
<keyword evidence="11" id="KW-0067">ATP-binding</keyword>
<evidence type="ECO:0000256" key="11">
    <source>
        <dbReference type="ARBA" id="ARBA00022840"/>
    </source>
</evidence>
<feature type="transmembrane region" description="Helical" evidence="25">
    <location>
        <begin position="127"/>
        <end position="149"/>
    </location>
</feature>
<evidence type="ECO:0000256" key="3">
    <source>
        <dbReference type="ARBA" id="ARBA00001946"/>
    </source>
</evidence>
<dbReference type="Proteomes" id="UP001075354">
    <property type="component" value="Chromosome 2"/>
</dbReference>
<protein>
    <recommendedName>
        <fullName evidence="19">Adenylate cyclase type 9</fullName>
        <ecNumber evidence="5">4.6.1.1</ecNumber>
    </recommendedName>
    <alternativeName>
        <fullName evidence="22">ATP pyrophosphate-lyase 9</fullName>
    </alternativeName>
    <alternativeName>
        <fullName evidence="20">Adenylate cyclase type IX</fullName>
    </alternativeName>
    <alternativeName>
        <fullName evidence="21">Adenylyl cyclase 9</fullName>
    </alternativeName>
</protein>
<feature type="transmembrane region" description="Helical" evidence="25">
    <location>
        <begin position="255"/>
        <end position="276"/>
    </location>
</feature>
<dbReference type="GO" id="GO:0005524">
    <property type="term" value="F:ATP binding"/>
    <property type="evidence" value="ECO:0007669"/>
    <property type="project" value="UniProtKB-KW"/>
</dbReference>
<dbReference type="PROSITE" id="PS50125">
    <property type="entry name" value="GUANYLATE_CYCLASE_2"/>
    <property type="match status" value="2"/>
</dbReference>
<keyword evidence="10" id="KW-0547">Nucleotide-binding</keyword>
<keyword evidence="16" id="KW-0325">Glycoprotein</keyword>
<comment type="cofactor">
    <cofactor evidence="2">
        <name>Mn(2+)</name>
        <dbReference type="ChEBI" id="CHEBI:29035"/>
    </cofactor>
</comment>
<dbReference type="GO" id="GO:0046872">
    <property type="term" value="F:metal ion binding"/>
    <property type="evidence" value="ECO:0007669"/>
    <property type="project" value="UniProtKB-KW"/>
</dbReference>
<evidence type="ECO:0000256" key="7">
    <source>
        <dbReference type="ARBA" id="ARBA00022692"/>
    </source>
</evidence>
<feature type="domain" description="Guanylate cyclase" evidence="26">
    <location>
        <begin position="361"/>
        <end position="488"/>
    </location>
</feature>
<evidence type="ECO:0000259" key="26">
    <source>
        <dbReference type="PROSITE" id="PS50125"/>
    </source>
</evidence>
<feature type="region of interest" description="Disordered" evidence="24">
    <location>
        <begin position="648"/>
        <end position="690"/>
    </location>
</feature>
<evidence type="ECO:0000256" key="9">
    <source>
        <dbReference type="ARBA" id="ARBA00022737"/>
    </source>
</evidence>
<dbReference type="GO" id="GO:0007189">
    <property type="term" value="P:adenylate cyclase-activating G protein-coupled receptor signaling pathway"/>
    <property type="evidence" value="ECO:0007669"/>
    <property type="project" value="TreeGrafter"/>
</dbReference>
<feature type="compositionally biased region" description="Low complexity" evidence="24">
    <location>
        <begin position="552"/>
        <end position="567"/>
    </location>
</feature>
<comment type="cofactor">
    <cofactor evidence="3">
        <name>Mg(2+)</name>
        <dbReference type="ChEBI" id="CHEBI:18420"/>
    </cofactor>
</comment>
<dbReference type="FunFam" id="3.30.70.1230:FF:000008">
    <property type="entry name" value="Adenylate cyclase type 9"/>
    <property type="match status" value="1"/>
</dbReference>
<name>A0AAV7XXM4_9NEOP</name>
<evidence type="ECO:0000256" key="15">
    <source>
        <dbReference type="ARBA" id="ARBA00023136"/>
    </source>
</evidence>
<keyword evidence="8" id="KW-0479">Metal-binding</keyword>
<dbReference type="InterPro" id="IPR018297">
    <property type="entry name" value="A/G_cyclase_CS"/>
</dbReference>
<comment type="subcellular location">
    <subcellularLocation>
        <location evidence="4">Cell membrane</location>
        <topology evidence="4">Multi-pass membrane protein</topology>
    </subcellularLocation>
</comment>
<keyword evidence="17" id="KW-0464">Manganese</keyword>
<keyword evidence="12" id="KW-0460">Magnesium</keyword>
<sequence>MSCGITADNPAPETTVSFTRSQVPEDSEEDDIQITLAPYIQSYLAHSGSRVGCCGLCLPVPFERAAHRSWWDPRFDSDILEGQYKRSSFPQIRLRFRYALLYILLVSLSWLLYFLVTGIQGITSSDWPIICGTFAALAATTAAILCLTYSEYYKKVYLPVSVIISIIICFLSLFFVWSTTAIDMTPVGQFALCIEVLLLIYTVIPLPLYVCVAIGGAYSIIFECLTAHLDSGPCWKFEVPEEAAAELSRYDRFGLPIRIVLQLCVHAIGLHILIMTHVRMRGTFMKVGQSLLVRKQLEMEKQLKEKMIQSVMPPKVAAWLLQEGCLGDDEAACGDAHRRGSSGDIRSLFRPFNMDAMHNVSVLFADIVGFTRMSSNKSAEELVQILNDLFERFDELCEINGCEKISTLGDCYYCVSGCPEPRPDHAKCCVEMGLGMIEAIRQFDAETHEGVNMRVGIHTGTVLCGIVGTKRFKFDVWSNDVTLANRMESTGKPGKVHISEKTRNFLGDMYVLEEGESVHGVFCSIVYNMKTFFILGRQGENILQNPEEKPRASSASNSSTSTKVVSLPSPPLPVHQSLPVSPVPSSSPPPVHTAESVHSYYQRRDRVYSCHITRPTKLSPYLALAPLETKASSLPSLLDSDVECEAESLEPRKASTRFSVHRPRRSLKKSPIRSPPKISLEHSAKNQNPVGGGEASYLIGGAHLDVPNEEQLTRCYSVSSRKDSGIRSNSRRSSIQQQLFVMNGITQGDLLTHRVSGYYTSSQSSLDNESLNGNLAHLPSGDHLGHCFHQLRKQSDLQLIRCVQDNVKSNRSYFVKPPLSSITLFFRQLEMEREYRDTAHRISDKHGDSPPTLATSRFNTYFDIFISALVYSAIAMSLFFLYAASPMWIAVFVTATVIQIFAVFLCGLLLWIPLGSDDSRSSQSGEHVSTGSHFLFLCKSLVDKFSGWYPWHVCGAILVSLPATSVLANFSCPSLALGNGTLGNEETAGVSAILELSHDYYFSYVLFLSIVHFCNFTQLNCWMKSFLATLTGVIFISLLASQVCSSIAVNDPIVPQPLRAISFSAGANLDTNELYGSVAIPFITAKAKLSLNERSTPGGTNSRFSLEDFEEGHKREPRAVVTECSPNYLPKANFHQAEIYLDVILLLLLVWFLNREFEISYRLSFHGNAVAVRDKAKVQSMKDQADWLLHNIIPRHVADQLKNTAKYSENHHLVGIIFASIVNFNEMYDESYLGGKEYLRVLNELIADFDELLSRPEFCNVTKIKTIGSTYMAASGLNPHFRSKNRFEHEHLFQLIDFAGALQGVINNFNRDLLGFNFILRVGYNHGDITAGVIGTRKLYYDIWGDAVNIASRMDSTGVPGRIQVGEDCLEILNKRYDFERRGVVYVKGKDNMNVYLLSGKRDISMEVSDS</sequence>
<evidence type="ECO:0000256" key="17">
    <source>
        <dbReference type="ARBA" id="ARBA00023211"/>
    </source>
</evidence>
<dbReference type="EMBL" id="JAPTSV010000002">
    <property type="protein sequence ID" value="KAJ1530935.1"/>
    <property type="molecule type" value="Genomic_DNA"/>
</dbReference>
<evidence type="ECO:0000256" key="5">
    <source>
        <dbReference type="ARBA" id="ARBA00012201"/>
    </source>
</evidence>
<evidence type="ECO:0000256" key="23">
    <source>
        <dbReference type="RuleBase" id="RU000405"/>
    </source>
</evidence>
<organism evidence="27 28">
    <name type="scientific">Megalurothrips usitatus</name>
    <name type="common">bean blossom thrips</name>
    <dbReference type="NCBI Taxonomy" id="439358"/>
    <lineage>
        <taxon>Eukaryota</taxon>
        <taxon>Metazoa</taxon>
        <taxon>Ecdysozoa</taxon>
        <taxon>Arthropoda</taxon>
        <taxon>Hexapoda</taxon>
        <taxon>Insecta</taxon>
        <taxon>Pterygota</taxon>
        <taxon>Neoptera</taxon>
        <taxon>Paraneoptera</taxon>
        <taxon>Thysanoptera</taxon>
        <taxon>Terebrantia</taxon>
        <taxon>Thripoidea</taxon>
        <taxon>Thripidae</taxon>
        <taxon>Megalurothrips</taxon>
    </lineage>
</organism>
<dbReference type="SMART" id="SM00044">
    <property type="entry name" value="CYCc"/>
    <property type="match status" value="2"/>
</dbReference>
<keyword evidence="28" id="KW-1185">Reference proteome</keyword>
<evidence type="ECO:0000256" key="22">
    <source>
        <dbReference type="ARBA" id="ARBA00081427"/>
    </source>
</evidence>
<evidence type="ECO:0000256" key="25">
    <source>
        <dbReference type="SAM" id="Phobius"/>
    </source>
</evidence>
<proteinExistence type="inferred from homology"/>
<dbReference type="CDD" id="cd07302">
    <property type="entry name" value="CHD"/>
    <property type="match status" value="2"/>
</dbReference>
<evidence type="ECO:0000256" key="10">
    <source>
        <dbReference type="ARBA" id="ARBA00022741"/>
    </source>
</evidence>
<accession>A0AAV7XXM4</accession>
<evidence type="ECO:0000256" key="14">
    <source>
        <dbReference type="ARBA" id="ARBA00022998"/>
    </source>
</evidence>
<feature type="region of interest" description="Disordered" evidence="24">
    <location>
        <begin position="545"/>
        <end position="596"/>
    </location>
</feature>
<evidence type="ECO:0000256" key="13">
    <source>
        <dbReference type="ARBA" id="ARBA00022989"/>
    </source>
</evidence>
<keyword evidence="15 25" id="KW-0472">Membrane</keyword>
<keyword evidence="9" id="KW-0677">Repeat</keyword>
<feature type="transmembrane region" description="Helical" evidence="25">
    <location>
        <begin position="1026"/>
        <end position="1049"/>
    </location>
</feature>
<dbReference type="GO" id="GO:0006171">
    <property type="term" value="P:cAMP biosynthetic process"/>
    <property type="evidence" value="ECO:0007669"/>
    <property type="project" value="UniProtKB-KW"/>
</dbReference>
<dbReference type="GO" id="GO:0004016">
    <property type="term" value="F:adenylate cyclase activity"/>
    <property type="evidence" value="ECO:0007669"/>
    <property type="project" value="UniProtKB-EC"/>
</dbReference>
<evidence type="ECO:0000256" key="21">
    <source>
        <dbReference type="ARBA" id="ARBA00081232"/>
    </source>
</evidence>
<reference evidence="27" key="1">
    <citation type="submission" date="2022-12" db="EMBL/GenBank/DDBJ databases">
        <title>Chromosome-level genome assembly of the bean flower thrips Megalurothrips usitatus.</title>
        <authorList>
            <person name="Ma L."/>
            <person name="Liu Q."/>
            <person name="Li H."/>
            <person name="Cai W."/>
        </authorList>
    </citation>
    <scope>NUCLEOTIDE SEQUENCE</scope>
    <source>
        <strain evidence="27">Cailab_2022a</strain>
    </source>
</reference>
<evidence type="ECO:0000256" key="20">
    <source>
        <dbReference type="ARBA" id="ARBA00081225"/>
    </source>
</evidence>
<evidence type="ECO:0000256" key="18">
    <source>
        <dbReference type="ARBA" id="ARBA00023239"/>
    </source>
</evidence>
<feature type="compositionally biased region" description="Basic residues" evidence="24">
    <location>
        <begin position="659"/>
        <end position="671"/>
    </location>
</feature>
<evidence type="ECO:0000256" key="12">
    <source>
        <dbReference type="ARBA" id="ARBA00022842"/>
    </source>
</evidence>
<evidence type="ECO:0000256" key="16">
    <source>
        <dbReference type="ARBA" id="ARBA00023180"/>
    </source>
</evidence>
<feature type="transmembrane region" description="Helical" evidence="25">
    <location>
        <begin position="888"/>
        <end position="912"/>
    </location>
</feature>
<dbReference type="InterPro" id="IPR029787">
    <property type="entry name" value="Nucleotide_cyclase"/>
</dbReference>
<keyword evidence="7 25" id="KW-0812">Transmembrane</keyword>
<dbReference type="SUPFAM" id="SSF55073">
    <property type="entry name" value="Nucleotide cyclase"/>
    <property type="match status" value="2"/>
</dbReference>
<dbReference type="InterPro" id="IPR001054">
    <property type="entry name" value="A/G_cyclase"/>
</dbReference>
<feature type="domain" description="Guanylate cyclase" evidence="26">
    <location>
        <begin position="1215"/>
        <end position="1355"/>
    </location>
</feature>
<dbReference type="GO" id="GO:0005886">
    <property type="term" value="C:plasma membrane"/>
    <property type="evidence" value="ECO:0007669"/>
    <property type="project" value="UniProtKB-SubCell"/>
</dbReference>
<feature type="transmembrane region" description="Helical" evidence="25">
    <location>
        <begin position="208"/>
        <end position="229"/>
    </location>
</feature>
<dbReference type="PANTHER" id="PTHR45627">
    <property type="entry name" value="ADENYLATE CYCLASE TYPE 1"/>
    <property type="match status" value="1"/>
</dbReference>
<dbReference type="PROSITE" id="PS00452">
    <property type="entry name" value="GUANYLATE_CYCLASE_1"/>
    <property type="match status" value="2"/>
</dbReference>
<feature type="transmembrane region" description="Helical" evidence="25">
    <location>
        <begin position="96"/>
        <end position="115"/>
    </location>
</feature>
<feature type="transmembrane region" description="Helical" evidence="25">
    <location>
        <begin position="861"/>
        <end position="882"/>
    </location>
</feature>
<dbReference type="Pfam" id="PF00211">
    <property type="entry name" value="Guanylate_cyc"/>
    <property type="match status" value="2"/>
</dbReference>
<evidence type="ECO:0000256" key="4">
    <source>
        <dbReference type="ARBA" id="ARBA00004651"/>
    </source>
</evidence>
<keyword evidence="6" id="KW-1003">Cell membrane</keyword>
<gene>
    <name evidence="27" type="ORF">ONE63_005772</name>
</gene>
<feature type="compositionally biased region" description="Pro residues" evidence="24">
    <location>
        <begin position="581"/>
        <end position="591"/>
    </location>
</feature>
<evidence type="ECO:0000256" key="6">
    <source>
        <dbReference type="ARBA" id="ARBA00022475"/>
    </source>
</evidence>
<keyword evidence="13 25" id="KW-1133">Transmembrane helix</keyword>
<comment type="similarity">
    <text evidence="23">Belongs to the adenylyl cyclase class-4/guanylyl cyclase family.</text>
</comment>
<dbReference type="EC" id="4.6.1.1" evidence="5"/>
<evidence type="ECO:0000313" key="27">
    <source>
        <dbReference type="EMBL" id="KAJ1530935.1"/>
    </source>
</evidence>
<evidence type="ECO:0000256" key="24">
    <source>
        <dbReference type="SAM" id="MobiDB-lite"/>
    </source>
</evidence>
<dbReference type="PANTHER" id="PTHR45627:SF8">
    <property type="entry name" value="ADENYLATE CYCLASE TYPE 9"/>
    <property type="match status" value="1"/>
</dbReference>
<feature type="transmembrane region" description="Helical" evidence="25">
    <location>
        <begin position="156"/>
        <end position="178"/>
    </location>
</feature>
<comment type="catalytic activity">
    <reaction evidence="1">
        <text>ATP = 3',5'-cyclic AMP + diphosphate</text>
        <dbReference type="Rhea" id="RHEA:15389"/>
        <dbReference type="ChEBI" id="CHEBI:30616"/>
        <dbReference type="ChEBI" id="CHEBI:33019"/>
        <dbReference type="ChEBI" id="CHEBI:58165"/>
        <dbReference type="EC" id="4.6.1.1"/>
    </reaction>
</comment>
<keyword evidence="18 23" id="KW-0456">Lyase</keyword>
<dbReference type="GO" id="GO:0035556">
    <property type="term" value="P:intracellular signal transduction"/>
    <property type="evidence" value="ECO:0007669"/>
    <property type="project" value="InterPro"/>
</dbReference>
<feature type="transmembrane region" description="Helical" evidence="25">
    <location>
        <begin position="1001"/>
        <end position="1019"/>
    </location>
</feature>